<name>A0ABR2NQZ1_9ROSI</name>
<reference evidence="1 2" key="1">
    <citation type="journal article" date="2024" name="G3 (Bethesda)">
        <title>Genome assembly of Hibiscus sabdariffa L. provides insights into metabolisms of medicinal natural products.</title>
        <authorList>
            <person name="Kim T."/>
        </authorList>
    </citation>
    <scope>NUCLEOTIDE SEQUENCE [LARGE SCALE GENOMIC DNA]</scope>
    <source>
        <strain evidence="1">TK-2024</strain>
        <tissue evidence="1">Old leaves</tissue>
    </source>
</reference>
<evidence type="ECO:0000313" key="1">
    <source>
        <dbReference type="EMBL" id="KAK8978579.1"/>
    </source>
</evidence>
<accession>A0ABR2NQZ1</accession>
<keyword evidence="2" id="KW-1185">Reference proteome</keyword>
<dbReference type="Proteomes" id="UP001396334">
    <property type="component" value="Unassembled WGS sequence"/>
</dbReference>
<evidence type="ECO:0000313" key="2">
    <source>
        <dbReference type="Proteomes" id="UP001396334"/>
    </source>
</evidence>
<proteinExistence type="predicted"/>
<gene>
    <name evidence="1" type="ORF">V6N11_055566</name>
</gene>
<comment type="caution">
    <text evidence="1">The sequence shown here is derived from an EMBL/GenBank/DDBJ whole genome shotgun (WGS) entry which is preliminary data.</text>
</comment>
<sequence length="121" mass="13848">MLGQESFIVYKNAFVGHRFSPHTPTKSLDNGVGHCKHCIAQAFSFKSSIPIPKIRPSHLPFTVKLHSQVPHRHRHRHHVLFFTIEEVSGAYGDTCRKYFDGRMMIGWILVTDVVDVCNCVF</sequence>
<dbReference type="EMBL" id="JBBPBN010000111">
    <property type="protein sequence ID" value="KAK8978579.1"/>
    <property type="molecule type" value="Genomic_DNA"/>
</dbReference>
<organism evidence="1 2">
    <name type="scientific">Hibiscus sabdariffa</name>
    <name type="common">roselle</name>
    <dbReference type="NCBI Taxonomy" id="183260"/>
    <lineage>
        <taxon>Eukaryota</taxon>
        <taxon>Viridiplantae</taxon>
        <taxon>Streptophyta</taxon>
        <taxon>Embryophyta</taxon>
        <taxon>Tracheophyta</taxon>
        <taxon>Spermatophyta</taxon>
        <taxon>Magnoliopsida</taxon>
        <taxon>eudicotyledons</taxon>
        <taxon>Gunneridae</taxon>
        <taxon>Pentapetalae</taxon>
        <taxon>rosids</taxon>
        <taxon>malvids</taxon>
        <taxon>Malvales</taxon>
        <taxon>Malvaceae</taxon>
        <taxon>Malvoideae</taxon>
        <taxon>Hibiscus</taxon>
    </lineage>
</organism>
<protein>
    <submittedName>
        <fullName evidence="1">Uncharacterized protein</fullName>
    </submittedName>
</protein>